<dbReference type="RefSeq" id="YP_009282099.1">
    <property type="nucleotide sequence ID" value="NC_031034.1"/>
</dbReference>
<gene>
    <name evidence="1" type="ORF">SALINJAH_145</name>
</gene>
<organism evidence="1 2">
    <name type="scientific">Bacillus phage SalinJah</name>
    <dbReference type="NCBI Taxonomy" id="1837830"/>
    <lineage>
        <taxon>Viruses</taxon>
        <taxon>Duplodnaviria</taxon>
        <taxon>Heunggongvirae</taxon>
        <taxon>Uroviricota</taxon>
        <taxon>Caudoviricetes</taxon>
        <taxon>Herelleviridae</taxon>
        <taxon>Bastillevirinae</taxon>
        <taxon>Wphvirus</taxon>
        <taxon>Wphvirus BPS13</taxon>
    </lineage>
</organism>
<name>A0A173GBB3_9CAUD</name>
<protein>
    <submittedName>
        <fullName evidence="1">Uncharacterized protein</fullName>
    </submittedName>
</protein>
<dbReference type="EMBL" id="KX011169">
    <property type="protein sequence ID" value="ANH50612.1"/>
    <property type="molecule type" value="Genomic_DNA"/>
</dbReference>
<evidence type="ECO:0000313" key="1">
    <source>
        <dbReference type="EMBL" id="ANH50612.1"/>
    </source>
</evidence>
<reference evidence="2" key="1">
    <citation type="submission" date="2016-04" db="EMBL/GenBank/DDBJ databases">
        <authorList>
            <person name="Adebesin M.O."/>
            <person name="Ahama K."/>
            <person name="Alekasir E.M."/>
            <person name="Ali S."/>
            <person name="Aligholizadeh E."/>
            <person name="Allison J.M."/>
            <person name="Alzaher A."/>
            <person name="Andaya C.D."/>
            <person name="Asfaw S."/>
            <person name="Bansal N."/>
            <person name="Beauchard M.A."/>
            <person name="Betancourt K.A."/>
            <person name="Bhatia B."/>
            <person name="Boretti N.A."/>
            <person name="Brondi J.N."/>
            <person name="Byrd C.E."/>
            <person name="Cao A."/>
            <person name="Cardosa E.A."/>
            <person name="Carter A."/>
            <person name="Chen S."/>
            <person name="Chen Y."/>
            <person name="Clara V.K."/>
            <person name="Cobuzzi M."/>
            <person name="Conn O.L."/>
            <person name="Crosby I.A."/>
            <person name="Daly S.B."/>
            <person name="Depaz I.X."/>
            <person name="Dhaurali S."/>
            <person name="Dowdy K.M."/>
            <person name="Edokobi N.B."/>
            <person name="Ekanayake A.B."/>
            <person name="Ekekwe S.O."/>
            <person name="Emond M.A."/>
            <person name="Endres L."/>
            <person name="Eng S."/>
            <person name="Felkoski S.A."/>
            <person name="Gant C.D."/>
            <person name="Gaskin B."/>
            <person name="Gondal S."/>
            <person name="Gutmann J."/>
            <person name="Ha T.-A."/>
            <person name="Habteyes H."/>
            <person name="Hariri O."/>
            <person name="Healey R.M."/>
            <person name="Heins J.L."/>
            <person name="Henderson A.L."/>
            <person name="Hernandez F.M."/>
            <person name="Hoang P.T."/>
            <person name="Hope K.T."/>
            <person name="Husna A."/>
            <person name="Hussain A."/>
            <person name="Imani O."/>
            <person name="Jackson N.L."/>
            <person name="Jacob V.M."/>
            <person name="Kang C."/>
            <person name="Kantov R.M."/>
            <person name="Kavuru S."/>
            <person name="Kerr M.S."/>
            <person name="Khan O.A."/>
            <person name="Khan T.M."/>
            <person name="King T."/>
            <person name="Kulkarni R."/>
            <person name="Li A."/>
            <person name="Maczka C."/>
            <person name="Maisonet E."/>
            <person name="Majethia P.M."/>
            <person name="Malik D.A."/>
            <person name="Mariam A."/>
            <person name="Marquess E.B."/>
            <person name="Mattison J."/>
            <person name="Mcdonald N."/>
            <person name="Mehr S."/>
            <person name="Mengers S.R."/>
            <person name="Michaels D.P."/>
            <person name="Mondal S."/>
            <person name="Monney D.B."/>
            <person name="Nakhleh S.I."/>
            <person name="Ndubuizu N.C."/>
            <person name="Nguyen A.H."/>
            <person name="Nguyen K.M."/>
            <person name="Nguyen M.T."/>
            <person name="Nicholas M.L."/>
            <person name="Nimalan J.P."/>
            <person name="O'Connell R.A."/>
            <person name="Odoi E."/>
            <person name="Ojo L."/>
            <person name="Okoye A.E."/>
            <person name="Olateru-Olagbegi O."/>
            <person name="Osei K.V."/>
            <person name="Osei-Tutu A."/>
            <person name="Palilla A.M."/>
            <person name="Pancholi S."/>
            <person name="Park J.H."/>
            <person name="Patel K."/>
            <person name="Patel P."/>
            <person name="Pennington E."/>
            <person name="Peterson R.E."/>
            <person name="Pon J."/>
            <person name="Pourkarim H."/>
            <person name="Reed M.L."/>
            <person name="Rottman V."/>
            <person name="Salazar J."/>
            <person name="Samet S."/>
            <person name="Sendze O."/>
            <person name="Stelmack M.A."/>
            <person name="Stinnett R."/>
            <person name="Tchouaga A.L."/>
            <person name="Thompson E.M."/>
            <person name="Tran N.G."/>
            <person name="Truong T."/>
            <person name="Udo J.A."/>
            <person name="Verona L.T."/>
            <person name="Vu T.-Q."/>
            <person name="Wade J."/>
            <person name="Wang N.Q."/>
            <person name="Waters Z.M."/>
            <person name="Wellman R.J."/>
            <person name="Woldegabreal S."/>
            <person name="Yee A.C."/>
            <person name="Yirefu M."/>
            <person name="Zahangir S."/>
            <person name="Zhai Y."/>
            <person name="Devine C.L."/>
            <person name="Liao K."/>
            <person name="Prasad P.K."/>
            <person name="Ruthenberg K.J."/>
            <person name="Shonk J.A."/>
            <person name="Way M."/>
            <person name="Yousufi H.K."/>
            <person name="Cao L."/>
            <person name="Fox J."/>
            <person name="Hobbs E."/>
            <person name="Kilic S."/>
            <person name="Nunn R."/>
            <person name="Patel R."/>
            <person name="Rubenstein M."/>
            <person name="Cresawn S.G."/>
            <person name="Russell D.A."/>
            <person name="Pope W.H."/>
            <person name="Jacobs-Sera D."/>
            <person name="Hendrix R.W."/>
            <person name="Hatfull G.F."/>
            <person name="Erill I."/>
            <person name="Caruso S.M."/>
        </authorList>
    </citation>
    <scope>NUCLEOTIDE SEQUENCE [LARGE SCALE GENOMIC DNA]</scope>
</reference>
<proteinExistence type="predicted"/>
<dbReference type="KEGG" id="vg:29059864"/>
<evidence type="ECO:0000313" key="2">
    <source>
        <dbReference type="Proteomes" id="UP000203219"/>
    </source>
</evidence>
<accession>A0A173GBB3</accession>
<dbReference type="Proteomes" id="UP000203219">
    <property type="component" value="Segment"/>
</dbReference>
<dbReference type="GeneID" id="29059864"/>
<sequence>MSRFTSKTKIKKPIVHVDEEYVMVSNNVEGFDALIVVNLRDAKITSMEVRDCTLGNLNELTKLAKEAVIDTLLHREGRYMS</sequence>